<dbReference type="NCBIfam" id="TIGR02385">
    <property type="entry name" value="RelE_StbE"/>
    <property type="match status" value="1"/>
</dbReference>
<gene>
    <name evidence="3" type="primary">yafQ</name>
    <name evidence="3" type="ORF">NCTC8185_01364</name>
</gene>
<dbReference type="RefSeq" id="WP_154700430.1">
    <property type="nucleotide sequence ID" value="NZ_UHEQ01000004.1"/>
</dbReference>
<evidence type="ECO:0000256" key="1">
    <source>
        <dbReference type="ARBA" id="ARBA00022649"/>
    </source>
</evidence>
<name>A0A8B4RE16_STRAG</name>
<evidence type="ECO:0000313" key="3">
    <source>
        <dbReference type="EMBL" id="SUN14089.1"/>
    </source>
</evidence>
<dbReference type="InterPro" id="IPR007712">
    <property type="entry name" value="RelE/ParE_toxin"/>
</dbReference>
<dbReference type="InterPro" id="IPR004386">
    <property type="entry name" value="Toxin_YafQ-like"/>
</dbReference>
<dbReference type="GO" id="GO:0006415">
    <property type="term" value="P:translational termination"/>
    <property type="evidence" value="ECO:0007669"/>
    <property type="project" value="TreeGrafter"/>
</dbReference>
<dbReference type="GO" id="GO:0006402">
    <property type="term" value="P:mRNA catabolic process"/>
    <property type="evidence" value="ECO:0007669"/>
    <property type="project" value="TreeGrafter"/>
</dbReference>
<keyword evidence="1" id="KW-1277">Toxin-antitoxin system</keyword>
<dbReference type="PIRSF" id="PIRSF006156">
    <property type="entry name" value="YafQ"/>
    <property type="match status" value="1"/>
</dbReference>
<evidence type="ECO:0000313" key="4">
    <source>
        <dbReference type="Proteomes" id="UP000254076"/>
    </source>
</evidence>
<dbReference type="GO" id="GO:0016787">
    <property type="term" value="F:hydrolase activity"/>
    <property type="evidence" value="ECO:0007669"/>
    <property type="project" value="UniProtKB-KW"/>
</dbReference>
<comment type="caution">
    <text evidence="3">The sequence shown here is derived from an EMBL/GenBank/DDBJ whole genome shotgun (WGS) entry which is preliminary data.</text>
</comment>
<keyword evidence="3" id="KW-0378">Hydrolase</keyword>
<dbReference type="InterPro" id="IPR035093">
    <property type="entry name" value="RelE/ParE_toxin_dom_sf"/>
</dbReference>
<feature type="active site" description="Proton donor" evidence="2">
    <location>
        <position position="89"/>
    </location>
</feature>
<dbReference type="Gene3D" id="3.30.2310.20">
    <property type="entry name" value="RelE-like"/>
    <property type="match status" value="1"/>
</dbReference>
<protein>
    <submittedName>
        <fullName evidence="3">Addiction module toxin</fullName>
        <ecNumber evidence="3">3.1.-.-</ecNumber>
    </submittedName>
</protein>
<accession>A0A8B4RE16</accession>
<organism evidence="3 4">
    <name type="scientific">Streptococcus agalactiae</name>
    <dbReference type="NCBI Taxonomy" id="1311"/>
    <lineage>
        <taxon>Bacteria</taxon>
        <taxon>Bacillati</taxon>
        <taxon>Bacillota</taxon>
        <taxon>Bacilli</taxon>
        <taxon>Lactobacillales</taxon>
        <taxon>Streptococcaceae</taxon>
        <taxon>Streptococcus</taxon>
    </lineage>
</organism>
<proteinExistence type="predicted"/>
<dbReference type="SUPFAM" id="SSF143011">
    <property type="entry name" value="RelE-like"/>
    <property type="match status" value="1"/>
</dbReference>
<dbReference type="AlphaFoldDB" id="A0A8B4RE16"/>
<dbReference type="Proteomes" id="UP000254076">
    <property type="component" value="Unassembled WGS sequence"/>
</dbReference>
<dbReference type="PANTHER" id="PTHR40588:SF1">
    <property type="entry name" value="MRNA INTERFERASE TOXIN YAFQ"/>
    <property type="match status" value="1"/>
</dbReference>
<dbReference type="Pfam" id="PF15738">
    <property type="entry name" value="YafQ_toxin"/>
    <property type="match status" value="1"/>
</dbReference>
<evidence type="ECO:0000256" key="2">
    <source>
        <dbReference type="PIRSR" id="PIRSR006156-1"/>
    </source>
</evidence>
<dbReference type="PANTHER" id="PTHR40588">
    <property type="entry name" value="MRNA INTERFERASE TOXIN YAFQ"/>
    <property type="match status" value="1"/>
</dbReference>
<dbReference type="EMBL" id="UHEQ01000004">
    <property type="protein sequence ID" value="SUN14089.1"/>
    <property type="molecule type" value="Genomic_DNA"/>
</dbReference>
<reference evidence="3 4" key="1">
    <citation type="submission" date="2018-06" db="EMBL/GenBank/DDBJ databases">
        <authorList>
            <consortium name="Pathogen Informatics"/>
            <person name="Doyle S."/>
        </authorList>
    </citation>
    <scope>NUCLEOTIDE SEQUENCE [LARGE SCALE GENOMIC DNA]</scope>
    <source>
        <strain evidence="3 4">NCTC8185</strain>
    </source>
</reference>
<dbReference type="EC" id="3.1.-.-" evidence="3"/>
<dbReference type="GO" id="GO:0004521">
    <property type="term" value="F:RNA endonuclease activity"/>
    <property type="evidence" value="ECO:0007669"/>
    <property type="project" value="TreeGrafter"/>
</dbReference>
<sequence>MLTIKYTKQFKKSLKKMTRQGKDLNKLFEIVSLLKSKHAIPKKNRDHALQGRYRGTIGVRELHIEPDWLLVYQIIDDELVLILVDTGSHSDLF</sequence>